<dbReference type="SUPFAM" id="SSF56601">
    <property type="entry name" value="beta-lactamase/transpeptidase-like"/>
    <property type="match status" value="1"/>
</dbReference>
<dbReference type="InterPro" id="IPR012338">
    <property type="entry name" value="Beta-lactam/transpept-like"/>
</dbReference>
<evidence type="ECO:0000259" key="2">
    <source>
        <dbReference type="Pfam" id="PF00144"/>
    </source>
</evidence>
<evidence type="ECO:0000256" key="1">
    <source>
        <dbReference type="ARBA" id="ARBA00022801"/>
    </source>
</evidence>
<evidence type="ECO:0000313" key="4">
    <source>
        <dbReference type="Proteomes" id="UP000029413"/>
    </source>
</evidence>
<dbReference type="KEGG" id="bcen:DM39_5469"/>
<protein>
    <submittedName>
        <fullName evidence="3">Beta-lactamase family protein</fullName>
    </submittedName>
</protein>
<dbReference type="InterPro" id="IPR001466">
    <property type="entry name" value="Beta-lactam-related"/>
</dbReference>
<dbReference type="GO" id="GO:0016787">
    <property type="term" value="F:hydrolase activity"/>
    <property type="evidence" value="ECO:0007669"/>
    <property type="project" value="UniProtKB-KW"/>
</dbReference>
<organism evidence="3 4">
    <name type="scientific">Burkholderia cenocepacia</name>
    <dbReference type="NCBI Taxonomy" id="95486"/>
    <lineage>
        <taxon>Bacteria</taxon>
        <taxon>Pseudomonadati</taxon>
        <taxon>Pseudomonadota</taxon>
        <taxon>Betaproteobacteria</taxon>
        <taxon>Burkholderiales</taxon>
        <taxon>Burkholderiaceae</taxon>
        <taxon>Burkholderia</taxon>
        <taxon>Burkholderia cepacia complex</taxon>
    </lineage>
</organism>
<proteinExistence type="predicted"/>
<accession>A0AAN0VQ37</accession>
<dbReference type="InterPro" id="IPR050789">
    <property type="entry name" value="Diverse_Enzym_Activities"/>
</dbReference>
<keyword evidence="4" id="KW-1185">Reference proteome</keyword>
<dbReference type="PANTHER" id="PTHR43283">
    <property type="entry name" value="BETA-LACTAMASE-RELATED"/>
    <property type="match status" value="1"/>
</dbReference>
<dbReference type="Proteomes" id="UP000029413">
    <property type="component" value="Chromosome 2"/>
</dbReference>
<dbReference type="Gene3D" id="3.40.710.10">
    <property type="entry name" value="DD-peptidase/beta-lactamase superfamily"/>
    <property type="match status" value="1"/>
</dbReference>
<dbReference type="AlphaFoldDB" id="A0AAN0VQ37"/>
<dbReference type="EMBL" id="CP007784">
    <property type="protein sequence ID" value="AIO35601.1"/>
    <property type="molecule type" value="Genomic_DNA"/>
</dbReference>
<evidence type="ECO:0000313" key="3">
    <source>
        <dbReference type="EMBL" id="AIO35601.1"/>
    </source>
</evidence>
<keyword evidence="1" id="KW-0378">Hydrolase</keyword>
<sequence>MNFERLAAALQDLDTPVALFATGDGLATPWSAAHGVANAATGQPLTADTPLRVASNTKTFVAAALMRLSEQRRIDLDAPADASLDRELVALLADAGYRPSSMTLRQLASHSAGLPDHADESYLRIVLANPARRWSRAEQVGLGVGRERPSDAPGTRFRYSDTGYLLLGDAIERATGWPLARAVRRLLRFDALGLASTWWEDAEAPPAGVAPRAHQHFGGVDVTHIDPTMDLYGGGGLVMTARDLAAFMRGLFEGRVFDARGTLDEMLRPGPHAGADGYRIGLAAQTIAGRPCYSHAGFWGTVAYYVPALRIAIAGFTTSRETRAGLVSLIEAALGDALRAPARRPGA</sequence>
<gene>
    <name evidence="3" type="ORF">DM39_5469</name>
</gene>
<reference evidence="3 4" key="1">
    <citation type="submission" date="2014-05" db="EMBL/GenBank/DDBJ databases">
        <authorList>
            <person name="Bishop-Lilly K.A."/>
            <person name="Broomall S.M."/>
            <person name="Chain P.S."/>
            <person name="Chertkov O."/>
            <person name="Coyne S.R."/>
            <person name="Daligault H.E."/>
            <person name="Davenport K.W."/>
            <person name="Erkkila T."/>
            <person name="Frey K.G."/>
            <person name="Gibbons H.S."/>
            <person name="Gu W."/>
            <person name="Jaissle J."/>
            <person name="Johnson S.L."/>
            <person name="Koroleva G.I."/>
            <person name="Ladner J.T."/>
            <person name="Lo C.-C."/>
            <person name="Minogue T.D."/>
            <person name="Munk C."/>
            <person name="Palacios G.F."/>
            <person name="Redden C.L."/>
            <person name="Rosenzweig C.N."/>
            <person name="Scholz M.B."/>
            <person name="Teshima H."/>
            <person name="Xu Y."/>
        </authorList>
    </citation>
    <scope>NUCLEOTIDE SEQUENCE [LARGE SCALE GENOMIC DNA]</scope>
    <source>
        <strain evidence="3 4">DDS 22E-1</strain>
    </source>
</reference>
<feature type="domain" description="Beta-lactamase-related" evidence="2">
    <location>
        <begin position="13"/>
        <end position="322"/>
    </location>
</feature>
<name>A0AAN0VQ37_9BURK</name>
<dbReference type="PANTHER" id="PTHR43283:SF11">
    <property type="entry name" value="BETA-LACTAMASE-RELATED DOMAIN-CONTAINING PROTEIN"/>
    <property type="match status" value="1"/>
</dbReference>
<dbReference type="Pfam" id="PF00144">
    <property type="entry name" value="Beta-lactamase"/>
    <property type="match status" value="1"/>
</dbReference>